<protein>
    <recommendedName>
        <fullName evidence="1">non-specific serine/threonine protein kinase</fullName>
        <ecNumber evidence="1">2.7.11.1</ecNumber>
    </recommendedName>
</protein>
<evidence type="ECO:0000256" key="3">
    <source>
        <dbReference type="ARBA" id="ARBA00022679"/>
    </source>
</evidence>
<evidence type="ECO:0000313" key="11">
    <source>
        <dbReference type="EMBL" id="SDS87050.1"/>
    </source>
</evidence>
<dbReference type="Gene3D" id="3.30.200.20">
    <property type="entry name" value="Phosphorylase Kinase, domain 1"/>
    <property type="match status" value="1"/>
</dbReference>
<dbReference type="InterPro" id="IPR000719">
    <property type="entry name" value="Prot_kinase_dom"/>
</dbReference>
<accession>A0A1H1VRD9</accession>
<dbReference type="InterPro" id="IPR011990">
    <property type="entry name" value="TPR-like_helical_dom_sf"/>
</dbReference>
<dbReference type="AlphaFoldDB" id="A0A1H1VRD9"/>
<evidence type="ECO:0000259" key="10">
    <source>
        <dbReference type="PROSITE" id="PS50011"/>
    </source>
</evidence>
<dbReference type="PROSITE" id="PS50011">
    <property type="entry name" value="PROTEIN_KINASE_DOM"/>
    <property type="match status" value="1"/>
</dbReference>
<dbReference type="Proteomes" id="UP000199092">
    <property type="component" value="Chromosome I"/>
</dbReference>
<dbReference type="EC" id="2.7.11.1" evidence="1"/>
<evidence type="ECO:0000256" key="8">
    <source>
        <dbReference type="ARBA" id="ARBA00048679"/>
    </source>
</evidence>
<evidence type="ECO:0000256" key="2">
    <source>
        <dbReference type="ARBA" id="ARBA00022527"/>
    </source>
</evidence>
<dbReference type="GO" id="GO:0005524">
    <property type="term" value="F:ATP binding"/>
    <property type="evidence" value="ECO:0007669"/>
    <property type="project" value="UniProtKB-KW"/>
</dbReference>
<dbReference type="Gene3D" id="1.10.510.10">
    <property type="entry name" value="Transferase(Phosphotransferase) domain 1"/>
    <property type="match status" value="1"/>
</dbReference>
<keyword evidence="4" id="KW-0547">Nucleotide-binding</keyword>
<dbReference type="InterPro" id="IPR031636">
    <property type="entry name" value="PknG_TPR"/>
</dbReference>
<name>A0A1H1VRD9_9ACTN</name>
<feature type="compositionally biased region" description="Low complexity" evidence="9">
    <location>
        <begin position="132"/>
        <end position="157"/>
    </location>
</feature>
<feature type="compositionally biased region" description="Low complexity" evidence="9">
    <location>
        <begin position="81"/>
        <end position="106"/>
    </location>
</feature>
<dbReference type="SUPFAM" id="SSF56112">
    <property type="entry name" value="Protein kinase-like (PK-like)"/>
    <property type="match status" value="1"/>
</dbReference>
<comment type="catalytic activity">
    <reaction evidence="8">
        <text>L-seryl-[protein] + ATP = O-phospho-L-seryl-[protein] + ADP + H(+)</text>
        <dbReference type="Rhea" id="RHEA:17989"/>
        <dbReference type="Rhea" id="RHEA-COMP:9863"/>
        <dbReference type="Rhea" id="RHEA-COMP:11604"/>
        <dbReference type="ChEBI" id="CHEBI:15378"/>
        <dbReference type="ChEBI" id="CHEBI:29999"/>
        <dbReference type="ChEBI" id="CHEBI:30616"/>
        <dbReference type="ChEBI" id="CHEBI:83421"/>
        <dbReference type="ChEBI" id="CHEBI:456216"/>
        <dbReference type="EC" id="2.7.11.1"/>
    </reaction>
</comment>
<dbReference type="EMBL" id="LT629749">
    <property type="protein sequence ID" value="SDS87050.1"/>
    <property type="molecule type" value="Genomic_DNA"/>
</dbReference>
<evidence type="ECO:0000256" key="7">
    <source>
        <dbReference type="ARBA" id="ARBA00047899"/>
    </source>
</evidence>
<dbReference type="Pfam" id="PF00069">
    <property type="entry name" value="Pkinase"/>
    <property type="match status" value="1"/>
</dbReference>
<evidence type="ECO:0000256" key="1">
    <source>
        <dbReference type="ARBA" id="ARBA00012513"/>
    </source>
</evidence>
<dbReference type="Gene3D" id="1.25.40.10">
    <property type="entry name" value="Tetratricopeptide repeat domain"/>
    <property type="match status" value="1"/>
</dbReference>
<keyword evidence="6" id="KW-0067">ATP-binding</keyword>
<evidence type="ECO:0000256" key="5">
    <source>
        <dbReference type="ARBA" id="ARBA00022777"/>
    </source>
</evidence>
<evidence type="ECO:0000313" key="12">
    <source>
        <dbReference type="Proteomes" id="UP000199092"/>
    </source>
</evidence>
<feature type="domain" description="Protein kinase" evidence="10">
    <location>
        <begin position="240"/>
        <end position="490"/>
    </location>
</feature>
<comment type="catalytic activity">
    <reaction evidence="7">
        <text>L-threonyl-[protein] + ATP = O-phospho-L-threonyl-[protein] + ADP + H(+)</text>
        <dbReference type="Rhea" id="RHEA:46608"/>
        <dbReference type="Rhea" id="RHEA-COMP:11060"/>
        <dbReference type="Rhea" id="RHEA-COMP:11605"/>
        <dbReference type="ChEBI" id="CHEBI:15378"/>
        <dbReference type="ChEBI" id="CHEBI:30013"/>
        <dbReference type="ChEBI" id="CHEBI:30616"/>
        <dbReference type="ChEBI" id="CHEBI:61977"/>
        <dbReference type="ChEBI" id="CHEBI:456216"/>
        <dbReference type="EC" id="2.7.11.1"/>
    </reaction>
</comment>
<sequence>MTACTQPGCTGSYADGYCDVCGSPAAPTAPAAPAPATTAPAPTGAAPVAVGLAPGRCTQPGCTGSYVDGYCDVCGSPAPAGVASAAGPGPRPATADGTAAAAGAGHPLDDGGATGPAGAASTRTRGSSRLDSTALGSRRAASAGSTVTSRVRSSSTRMRAARLGAGLTRVPPAPVVDASAAVMTDPVVPEDKRSCSVCGNAVGRTRDGRPGRPEGFCPRCGSAYSFTPKLGPGDVVAGQYEVAGCLAHGGLGWIYLARDRNVSNRWVVLKGLLNTGDADALAVAIVEQQFLAQVEHPLIVEIYNFVTHDGAGYIVMEYVGGVSLKQILKARMRANGGSFDPLPVDQALAYILEVLPAFSYLHELGLVYCDFKPDNLIQVGDAVKLIDLGGVRRLDDDDSAIYGTVGYQAPEVARLGTSVASDIYTIGRTLVVLMTEFRGYQTRYVASLPPVEETPLFVEHDSLYRLVAKACAPDPADRFASVDELRVQLLGVLREVVAQQTPGTALTSAASVLFEAPAVLGSTLAWDTLPALRVDTSDSQYGRLADAAVEDPAERLQLLASAPQDSPEIWLARGRAALQLRRPQEVERCVEAMLADDPWEWRAVWLSGLSALQREDFPAAQAAFNAVYGQVPGELAPKLALAVACERGGESVVAESLYRTCAGTDANYVAPAAFGLARIRRGRGDVTAAVQALDLVPSTSRGFTDARRLRASYLAEDGEGLPALGQAMASLGGVRLDPQEEAQLSVQILSRALTLVDQGGPRDDVRIGAHAARSEELRDGLEAAYRRWAATEDDEQRRWSLVDQANEVRRWTLR</sequence>
<dbReference type="CDD" id="cd14014">
    <property type="entry name" value="STKc_PknB_like"/>
    <property type="match status" value="1"/>
</dbReference>
<evidence type="ECO:0000256" key="9">
    <source>
        <dbReference type="SAM" id="MobiDB-lite"/>
    </source>
</evidence>
<evidence type="ECO:0000256" key="6">
    <source>
        <dbReference type="ARBA" id="ARBA00022840"/>
    </source>
</evidence>
<dbReference type="FunFam" id="1.10.510.10:FF:000306">
    <property type="entry name" value="Serine/threonine protein kinase"/>
    <property type="match status" value="1"/>
</dbReference>
<evidence type="ECO:0000256" key="4">
    <source>
        <dbReference type="ARBA" id="ARBA00022741"/>
    </source>
</evidence>
<dbReference type="InterPro" id="IPR011009">
    <property type="entry name" value="Kinase-like_dom_sf"/>
</dbReference>
<dbReference type="PANTHER" id="PTHR24363:SF0">
    <property type="entry name" value="SERINE_THREONINE KINASE LIKE DOMAIN CONTAINING 1"/>
    <property type="match status" value="1"/>
</dbReference>
<dbReference type="InterPro" id="IPR031634">
    <property type="entry name" value="PknG_rubred"/>
</dbReference>
<dbReference type="RefSeq" id="WP_091413229.1">
    <property type="nucleotide sequence ID" value="NZ_LT629749.1"/>
</dbReference>
<dbReference type="PANTHER" id="PTHR24363">
    <property type="entry name" value="SERINE/THREONINE PROTEIN KINASE"/>
    <property type="match status" value="1"/>
</dbReference>
<dbReference type="GO" id="GO:0004674">
    <property type="term" value="F:protein serine/threonine kinase activity"/>
    <property type="evidence" value="ECO:0007669"/>
    <property type="project" value="UniProtKB-KW"/>
</dbReference>
<dbReference type="SUPFAM" id="SSF48452">
    <property type="entry name" value="TPR-like"/>
    <property type="match status" value="1"/>
</dbReference>
<keyword evidence="5 11" id="KW-0418">Kinase</keyword>
<gene>
    <name evidence="11" type="ORF">SAMN04488543_2547</name>
</gene>
<dbReference type="Pfam" id="PF16919">
    <property type="entry name" value="PknG_rubred"/>
    <property type="match status" value="1"/>
</dbReference>
<reference evidence="11 12" key="1">
    <citation type="submission" date="2016-10" db="EMBL/GenBank/DDBJ databases">
        <authorList>
            <person name="de Groot N.N."/>
        </authorList>
    </citation>
    <scope>NUCLEOTIDE SEQUENCE [LARGE SCALE GENOMIC DNA]</scope>
    <source>
        <strain evidence="11 12">DSM 21741</strain>
    </source>
</reference>
<keyword evidence="3" id="KW-0808">Transferase</keyword>
<keyword evidence="12" id="KW-1185">Reference proteome</keyword>
<keyword evidence="2" id="KW-0723">Serine/threonine-protein kinase</keyword>
<proteinExistence type="predicted"/>
<dbReference type="Pfam" id="PF16918">
    <property type="entry name" value="PknG_TPR"/>
    <property type="match status" value="1"/>
</dbReference>
<organism evidence="11 12">
    <name type="scientific">Friedmanniella luteola</name>
    <dbReference type="NCBI Taxonomy" id="546871"/>
    <lineage>
        <taxon>Bacteria</taxon>
        <taxon>Bacillati</taxon>
        <taxon>Actinomycetota</taxon>
        <taxon>Actinomycetes</taxon>
        <taxon>Propionibacteriales</taxon>
        <taxon>Nocardioidaceae</taxon>
        <taxon>Friedmanniella</taxon>
    </lineage>
</organism>
<feature type="compositionally biased region" description="Low complexity" evidence="9">
    <location>
        <begin position="116"/>
        <end position="125"/>
    </location>
</feature>
<dbReference type="OrthoDB" id="137117at2"/>
<feature type="region of interest" description="Disordered" evidence="9">
    <location>
        <begin position="81"/>
        <end position="157"/>
    </location>
</feature>
<dbReference type="STRING" id="546871.SAMN04488543_2547"/>